<dbReference type="STRING" id="1050202.GCA_000384035_00923"/>
<sequence length="239" mass="25029">MVDMRVRWVSAVAVAAVVVTVLSGCGGVDANRGGAALPPAENARTDTAAPEDSATESAATELPGSPTVAEIRRRGTLLVGLRADAPDFVRRSEGSYRGFDVRIARLFAEGLGLDPREQLAFRRLPENLRTGALTRGSVDIQLGGIPPSAEGIRVVAPYAVTPGADGERVEHLVVVAAGDEKFRTRLRGILAGAVESGQWRRNAEETLLRRRPNATAPVVAEETESSEDAGGNGPGGGED</sequence>
<keyword evidence="3" id="KW-1185">Reference proteome</keyword>
<comment type="caution">
    <text evidence="2">The sequence shown here is derived from an EMBL/GenBank/DDBJ whole genome shotgun (WGS) entry which is preliminary data.</text>
</comment>
<evidence type="ECO:0000256" key="1">
    <source>
        <dbReference type="SAM" id="MobiDB-lite"/>
    </source>
</evidence>
<feature type="region of interest" description="Disordered" evidence="1">
    <location>
        <begin position="207"/>
        <end position="239"/>
    </location>
</feature>
<evidence type="ECO:0008006" key="4">
    <source>
        <dbReference type="Google" id="ProtNLM"/>
    </source>
</evidence>
<dbReference type="PANTHER" id="PTHR35936:SF17">
    <property type="entry name" value="ARGININE-BINDING EXTRACELLULAR PROTEIN ARTP"/>
    <property type="match status" value="1"/>
</dbReference>
<dbReference type="Gene3D" id="3.40.190.10">
    <property type="entry name" value="Periplasmic binding protein-like II"/>
    <property type="match status" value="1"/>
</dbReference>
<protein>
    <recommendedName>
        <fullName evidence="4">ABC transporter substrate-binding protein</fullName>
    </recommendedName>
</protein>
<feature type="region of interest" description="Disordered" evidence="1">
    <location>
        <begin position="34"/>
        <end position="66"/>
    </location>
</feature>
<organism evidence="2 3">
    <name type="scientific">Actinopolyspora mortivallis</name>
    <dbReference type="NCBI Taxonomy" id="33906"/>
    <lineage>
        <taxon>Bacteria</taxon>
        <taxon>Bacillati</taxon>
        <taxon>Actinomycetota</taxon>
        <taxon>Actinomycetes</taxon>
        <taxon>Actinopolysporales</taxon>
        <taxon>Actinopolysporaceae</taxon>
        <taxon>Actinopolyspora</taxon>
    </lineage>
</organism>
<dbReference type="Proteomes" id="UP000239352">
    <property type="component" value="Unassembled WGS sequence"/>
</dbReference>
<reference evidence="2 3" key="1">
    <citation type="submission" date="2018-03" db="EMBL/GenBank/DDBJ databases">
        <title>Actinopolyspora mortivallis from Sahara, screening for active biomolecules.</title>
        <authorList>
            <person name="Selama O."/>
            <person name="Wellington E.M.H."/>
            <person name="Hacene H."/>
        </authorList>
    </citation>
    <scope>NUCLEOTIDE SEQUENCE [LARGE SCALE GENOMIC DNA]</scope>
    <source>
        <strain evidence="2 3">M5A</strain>
    </source>
</reference>
<name>A0A2T0H0X7_ACTMO</name>
<gene>
    <name evidence="2" type="ORF">CEP50_00335</name>
</gene>
<accession>A0A2T0H0X7</accession>
<evidence type="ECO:0000313" key="3">
    <source>
        <dbReference type="Proteomes" id="UP000239352"/>
    </source>
</evidence>
<feature type="compositionally biased region" description="Gly residues" evidence="1">
    <location>
        <begin position="230"/>
        <end position="239"/>
    </location>
</feature>
<dbReference type="PANTHER" id="PTHR35936">
    <property type="entry name" value="MEMBRANE-BOUND LYTIC MUREIN TRANSGLYCOSYLASE F"/>
    <property type="match status" value="1"/>
</dbReference>
<dbReference type="InParanoid" id="A0A2T0H0X7"/>
<dbReference type="EMBL" id="PVSR01000001">
    <property type="protein sequence ID" value="PRW65025.1"/>
    <property type="molecule type" value="Genomic_DNA"/>
</dbReference>
<proteinExistence type="predicted"/>
<evidence type="ECO:0000313" key="2">
    <source>
        <dbReference type="EMBL" id="PRW65025.1"/>
    </source>
</evidence>
<dbReference type="SUPFAM" id="SSF53850">
    <property type="entry name" value="Periplasmic binding protein-like II"/>
    <property type="match status" value="1"/>
</dbReference>
<dbReference type="AlphaFoldDB" id="A0A2T0H0X7"/>
<dbReference type="PROSITE" id="PS51257">
    <property type="entry name" value="PROKAR_LIPOPROTEIN"/>
    <property type="match status" value="1"/>
</dbReference>